<dbReference type="UniPathway" id="UPA00391"/>
<evidence type="ECO:0000256" key="5">
    <source>
        <dbReference type="ARBA" id="ARBA00022785"/>
    </source>
</evidence>
<proteinExistence type="inferred from homology"/>
<dbReference type="Pfam" id="PF06508">
    <property type="entry name" value="QueC"/>
    <property type="match status" value="1"/>
</dbReference>
<evidence type="ECO:0000256" key="9">
    <source>
        <dbReference type="ARBA" id="ARBA00039149"/>
    </source>
</evidence>
<comment type="function">
    <text evidence="11">Catalyzes the ATP-dependent conversion of 7-carboxy-7-deazaguanine (CDG) to 7-cyano-7-deazaguanine (preQ(0)).</text>
</comment>
<dbReference type="NCBIfam" id="TIGR00364">
    <property type="entry name" value="7-cyano-7-deazaguanine synthase QueC"/>
    <property type="match status" value="1"/>
</dbReference>
<evidence type="ECO:0000256" key="8">
    <source>
        <dbReference type="ARBA" id="ARBA00037993"/>
    </source>
</evidence>
<dbReference type="HAMAP" id="MF_01633">
    <property type="entry name" value="QueC"/>
    <property type="match status" value="1"/>
</dbReference>
<feature type="binding site" evidence="11">
    <location>
        <position position="188"/>
    </location>
    <ligand>
        <name>Zn(2+)</name>
        <dbReference type="ChEBI" id="CHEBI:29105"/>
    </ligand>
</feature>
<dbReference type="InterPro" id="IPR018317">
    <property type="entry name" value="QueC"/>
</dbReference>
<dbReference type="GO" id="GO:0008616">
    <property type="term" value="P:tRNA queuosine(34) biosynthetic process"/>
    <property type="evidence" value="ECO:0007669"/>
    <property type="project" value="UniProtKB-UniRule"/>
</dbReference>
<dbReference type="Gene3D" id="3.40.50.620">
    <property type="entry name" value="HUPs"/>
    <property type="match status" value="1"/>
</dbReference>
<feature type="binding site" evidence="11">
    <location>
        <position position="196"/>
    </location>
    <ligand>
        <name>Zn(2+)</name>
        <dbReference type="ChEBI" id="CHEBI:29105"/>
    </ligand>
</feature>
<dbReference type="PIRSF" id="PIRSF006293">
    <property type="entry name" value="ExsB"/>
    <property type="match status" value="1"/>
</dbReference>
<reference evidence="13" key="1">
    <citation type="submission" date="2012-11" db="EMBL/GenBank/DDBJ databases">
        <authorList>
            <person name="Lucero-Rivera Y.E."/>
            <person name="Tovar-Ramirez D."/>
        </authorList>
    </citation>
    <scope>NUCLEOTIDE SEQUENCE [LARGE SCALE GENOMIC DNA]</scope>
    <source>
        <strain evidence="13">Araruama</strain>
    </source>
</reference>
<gene>
    <name evidence="11" type="primary">queC</name>
    <name evidence="12" type="ORF">OMM_03497</name>
</gene>
<dbReference type="EC" id="6.3.4.20" evidence="9 11"/>
<feature type="binding site" evidence="11">
    <location>
        <begin position="8"/>
        <end position="18"/>
    </location>
    <ligand>
        <name>ATP</name>
        <dbReference type="ChEBI" id="CHEBI:30616"/>
    </ligand>
</feature>
<comment type="similarity">
    <text evidence="8 11">Belongs to the QueC family.</text>
</comment>
<dbReference type="PANTHER" id="PTHR42914">
    <property type="entry name" value="7-CYANO-7-DEAZAGUANINE SYNTHASE"/>
    <property type="match status" value="1"/>
</dbReference>
<evidence type="ECO:0000256" key="2">
    <source>
        <dbReference type="ARBA" id="ARBA00022598"/>
    </source>
</evidence>
<dbReference type="GO" id="GO:0008270">
    <property type="term" value="F:zinc ion binding"/>
    <property type="evidence" value="ECO:0007669"/>
    <property type="project" value="UniProtKB-UniRule"/>
</dbReference>
<dbReference type="SUPFAM" id="SSF52402">
    <property type="entry name" value="Adenine nucleotide alpha hydrolases-like"/>
    <property type="match status" value="1"/>
</dbReference>
<keyword evidence="6 11" id="KW-0862">Zinc</keyword>
<evidence type="ECO:0000256" key="6">
    <source>
        <dbReference type="ARBA" id="ARBA00022833"/>
    </source>
</evidence>
<keyword evidence="7 11" id="KW-0067">ATP-binding</keyword>
<evidence type="ECO:0000313" key="12">
    <source>
        <dbReference type="EMBL" id="ETR70077.1"/>
    </source>
</evidence>
<keyword evidence="3 11" id="KW-0479">Metal-binding</keyword>
<comment type="cofactor">
    <cofactor evidence="11">
        <name>Zn(2+)</name>
        <dbReference type="ChEBI" id="CHEBI:29105"/>
    </cofactor>
    <text evidence="11">Binds 1 zinc ion per subunit.</text>
</comment>
<protein>
    <recommendedName>
        <fullName evidence="9 11">7-cyano-7-deazaguanine synthase</fullName>
        <ecNumber evidence="9 11">6.3.4.20</ecNumber>
    </recommendedName>
    <alternativeName>
        <fullName evidence="11">7-cyano-7-carbaguanine synthase</fullName>
    </alternativeName>
    <alternativeName>
        <fullName evidence="11">PreQ(0) synthase</fullName>
    </alternativeName>
    <alternativeName>
        <fullName evidence="11">Queuosine biosynthesis protein QueC</fullName>
    </alternativeName>
</protein>
<evidence type="ECO:0000256" key="7">
    <source>
        <dbReference type="ARBA" id="ARBA00022840"/>
    </source>
</evidence>
<dbReference type="PANTHER" id="PTHR42914:SF1">
    <property type="entry name" value="7-CYANO-7-DEAZAGUANINE SYNTHASE"/>
    <property type="match status" value="1"/>
</dbReference>
<feature type="binding site" evidence="11">
    <location>
        <position position="199"/>
    </location>
    <ligand>
        <name>Zn(2+)</name>
        <dbReference type="ChEBI" id="CHEBI:29105"/>
    </ligand>
</feature>
<dbReference type="EMBL" id="ATBP01000494">
    <property type="protein sequence ID" value="ETR70077.1"/>
    <property type="molecule type" value="Genomic_DNA"/>
</dbReference>
<evidence type="ECO:0000256" key="11">
    <source>
        <dbReference type="HAMAP-Rule" id="MF_01633"/>
    </source>
</evidence>
<feature type="binding site" evidence="11">
    <location>
        <position position="202"/>
    </location>
    <ligand>
        <name>Zn(2+)</name>
        <dbReference type="ChEBI" id="CHEBI:29105"/>
    </ligand>
</feature>
<evidence type="ECO:0000256" key="10">
    <source>
        <dbReference type="ARBA" id="ARBA00047890"/>
    </source>
</evidence>
<organism evidence="12 13">
    <name type="scientific">Candidatus Magnetoglobus multicellularis str. Araruama</name>
    <dbReference type="NCBI Taxonomy" id="890399"/>
    <lineage>
        <taxon>Bacteria</taxon>
        <taxon>Pseudomonadati</taxon>
        <taxon>Thermodesulfobacteriota</taxon>
        <taxon>Desulfobacteria</taxon>
        <taxon>Desulfobacterales</taxon>
        <taxon>Desulfobacteraceae</taxon>
        <taxon>Candidatus Magnetoglobus</taxon>
    </lineage>
</organism>
<sequence length="222" mass="25068">MINAIIILSGGMDSVTLLHYLIKRQKISPAIITFMYGQKHHKEIACAKEHARILDCQDHLIVDLTFLKPLFARSSLVSNQIQIPNMDDIKGNPQPSTYVPNRNMIFLSLAAAYAETLGVPDIYYGAQKHDAYGYWDTTTQFVTQLNALFGQNREIPIQIKAPFVDYSKTAILQLGQSLDVDYAKTWSCYKGDSLACGYCPTCYERLKAFADCDLRDPLPYNK</sequence>
<dbReference type="InterPro" id="IPR014729">
    <property type="entry name" value="Rossmann-like_a/b/a_fold"/>
</dbReference>
<evidence type="ECO:0000256" key="1">
    <source>
        <dbReference type="ARBA" id="ARBA00005061"/>
    </source>
</evidence>
<dbReference type="GO" id="GO:0005524">
    <property type="term" value="F:ATP binding"/>
    <property type="evidence" value="ECO:0007669"/>
    <property type="project" value="UniProtKB-UniRule"/>
</dbReference>
<dbReference type="Proteomes" id="UP000189670">
    <property type="component" value="Unassembled WGS sequence"/>
</dbReference>
<evidence type="ECO:0000256" key="3">
    <source>
        <dbReference type="ARBA" id="ARBA00022723"/>
    </source>
</evidence>
<comment type="catalytic activity">
    <reaction evidence="10 11">
        <text>7-carboxy-7-carbaguanine + NH4(+) + 2 ATP = 7-cyano-7-carbaguanine + 2 AMP + 2 diphosphate + 2 H(+)</text>
        <dbReference type="Rhea" id="RHEA:27982"/>
        <dbReference type="ChEBI" id="CHEBI:15378"/>
        <dbReference type="ChEBI" id="CHEBI:28938"/>
        <dbReference type="ChEBI" id="CHEBI:30616"/>
        <dbReference type="ChEBI" id="CHEBI:33019"/>
        <dbReference type="ChEBI" id="CHEBI:45075"/>
        <dbReference type="ChEBI" id="CHEBI:61036"/>
        <dbReference type="ChEBI" id="CHEBI:456215"/>
        <dbReference type="EC" id="6.3.4.20"/>
    </reaction>
</comment>
<comment type="pathway">
    <text evidence="1 11">Purine metabolism; 7-cyano-7-deazaguanine biosynthesis.</text>
</comment>
<dbReference type="GO" id="GO:0016879">
    <property type="term" value="F:ligase activity, forming carbon-nitrogen bonds"/>
    <property type="evidence" value="ECO:0007669"/>
    <property type="project" value="UniProtKB-UniRule"/>
</dbReference>
<keyword evidence="2 11" id="KW-0436">Ligase</keyword>
<dbReference type="CDD" id="cd01995">
    <property type="entry name" value="QueC-like"/>
    <property type="match status" value="1"/>
</dbReference>
<evidence type="ECO:0000313" key="13">
    <source>
        <dbReference type="Proteomes" id="UP000189670"/>
    </source>
</evidence>
<keyword evidence="5 11" id="KW-0671">Queuosine biosynthesis</keyword>
<name>A0A1V1P5D2_9BACT</name>
<evidence type="ECO:0000256" key="4">
    <source>
        <dbReference type="ARBA" id="ARBA00022741"/>
    </source>
</evidence>
<accession>A0A1V1P5D2</accession>
<dbReference type="AlphaFoldDB" id="A0A1V1P5D2"/>
<keyword evidence="4 11" id="KW-0547">Nucleotide-binding</keyword>
<comment type="caution">
    <text evidence="12">The sequence shown here is derived from an EMBL/GenBank/DDBJ whole genome shotgun (WGS) entry which is preliminary data.</text>
</comment>